<dbReference type="PANTHER" id="PTHR11909">
    <property type="entry name" value="CASEIN KINASE-RELATED"/>
    <property type="match status" value="1"/>
</dbReference>
<gene>
    <name evidence="4" type="ORF">PPRIM_AZ9-3.1.T0140254</name>
</gene>
<accession>A0A8S1K871</accession>
<dbReference type="PROSITE" id="PS00108">
    <property type="entry name" value="PROTEIN_KINASE_ST"/>
    <property type="match status" value="1"/>
</dbReference>
<dbReference type="InterPro" id="IPR000719">
    <property type="entry name" value="Prot_kinase_dom"/>
</dbReference>
<proteinExistence type="predicted"/>
<evidence type="ECO:0000256" key="1">
    <source>
        <dbReference type="ARBA" id="ARBA00012513"/>
    </source>
</evidence>
<dbReference type="GO" id="GO:0005524">
    <property type="term" value="F:ATP binding"/>
    <property type="evidence" value="ECO:0007669"/>
    <property type="project" value="InterPro"/>
</dbReference>
<dbReference type="Pfam" id="PF00069">
    <property type="entry name" value="Pkinase"/>
    <property type="match status" value="1"/>
</dbReference>
<feature type="domain" description="Protein kinase" evidence="3">
    <location>
        <begin position="21"/>
        <end position="282"/>
    </location>
</feature>
<dbReference type="EC" id="2.7.11.1" evidence="1"/>
<dbReference type="AlphaFoldDB" id="A0A8S1K871"/>
<name>A0A8S1K871_PARPR</name>
<dbReference type="OMA" id="RHACKFY"/>
<comment type="caution">
    <text evidence="4">The sequence shown here is derived from an EMBL/GenBank/DDBJ whole genome shotgun (WGS) entry which is preliminary data.</text>
</comment>
<evidence type="ECO:0000313" key="4">
    <source>
        <dbReference type="EMBL" id="CAD8049965.1"/>
    </source>
</evidence>
<evidence type="ECO:0000313" key="5">
    <source>
        <dbReference type="Proteomes" id="UP000688137"/>
    </source>
</evidence>
<dbReference type="EMBL" id="CAJJDM010000011">
    <property type="protein sequence ID" value="CAD8049965.1"/>
    <property type="molecule type" value="Genomic_DNA"/>
</dbReference>
<dbReference type="SMART" id="SM00220">
    <property type="entry name" value="S_TKc"/>
    <property type="match status" value="1"/>
</dbReference>
<dbReference type="Proteomes" id="UP000688137">
    <property type="component" value="Unassembled WGS sequence"/>
</dbReference>
<protein>
    <recommendedName>
        <fullName evidence="2">Casein kinase I</fullName>
        <ecNumber evidence="1">2.7.11.1</ecNumber>
    </recommendedName>
</protein>
<sequence length="282" mass="32628">MKKQPKLPSSYLEPKIFDNKYIVKEQLSSGSFGVVYLAIHKVTREEVAVKLEKGQQETLDREVYLLTKLQGINGITKLFWFGREQCYNVMVIEILGKDLGYYGKTFKQLSLKSGLQLLEQLITIFNCVHQRGIVHRDLKPENIMMGKINTSQAFLVDFGVSKQIFDKGKHIPFKDKKSFIGTARYASVAAHKGFEIGRKDDLESLMYVIIYLILGQRNQLIEENCLGKTYRILVTRTGLLLSEKLKQLLLFKLCVKNYLNHLLNIQIIQRDQNMKINQIMNY</sequence>
<keyword evidence="5" id="KW-1185">Reference proteome</keyword>
<dbReference type="InterPro" id="IPR008271">
    <property type="entry name" value="Ser/Thr_kinase_AS"/>
</dbReference>
<dbReference type="InterPro" id="IPR050235">
    <property type="entry name" value="CK1_Ser-Thr_kinase"/>
</dbReference>
<evidence type="ECO:0000256" key="2">
    <source>
        <dbReference type="ARBA" id="ARBA00023860"/>
    </source>
</evidence>
<organism evidence="4 5">
    <name type="scientific">Paramecium primaurelia</name>
    <dbReference type="NCBI Taxonomy" id="5886"/>
    <lineage>
        <taxon>Eukaryota</taxon>
        <taxon>Sar</taxon>
        <taxon>Alveolata</taxon>
        <taxon>Ciliophora</taxon>
        <taxon>Intramacronucleata</taxon>
        <taxon>Oligohymenophorea</taxon>
        <taxon>Peniculida</taxon>
        <taxon>Parameciidae</taxon>
        <taxon>Paramecium</taxon>
    </lineage>
</organism>
<dbReference type="PROSITE" id="PS50011">
    <property type="entry name" value="PROTEIN_KINASE_DOM"/>
    <property type="match status" value="1"/>
</dbReference>
<evidence type="ECO:0000259" key="3">
    <source>
        <dbReference type="PROSITE" id="PS50011"/>
    </source>
</evidence>
<dbReference type="GO" id="GO:0004674">
    <property type="term" value="F:protein serine/threonine kinase activity"/>
    <property type="evidence" value="ECO:0007669"/>
    <property type="project" value="UniProtKB-EC"/>
</dbReference>
<reference evidence="4" key="1">
    <citation type="submission" date="2021-01" db="EMBL/GenBank/DDBJ databases">
        <authorList>
            <consortium name="Genoscope - CEA"/>
            <person name="William W."/>
        </authorList>
    </citation>
    <scope>NUCLEOTIDE SEQUENCE</scope>
</reference>